<reference evidence="2 3" key="1">
    <citation type="submission" date="2014-02" db="EMBL/GenBank/DDBJ databases">
        <authorList>
            <person name="Sears C."/>
            <person name="Carroll K."/>
            <person name="Sack B.R."/>
            <person name="Qadri F."/>
            <person name="Myers L.L."/>
            <person name="Chung G.-T."/>
            <person name="Escheverria P."/>
            <person name="Fraser C.M."/>
            <person name="Sadzewicz L."/>
            <person name="Shefchek K.A."/>
            <person name="Tallon L."/>
            <person name="Das S.P."/>
            <person name="Daugherty S."/>
            <person name="Mongodin E.F."/>
        </authorList>
    </citation>
    <scope>NUCLEOTIDE SEQUENCE [LARGE SCALE GENOMIC DNA]</scope>
    <source>
        <strain evidence="3">3988T(B)14</strain>
    </source>
</reference>
<dbReference type="Pfam" id="PF04326">
    <property type="entry name" value="SLFN_AlbA_2"/>
    <property type="match status" value="1"/>
</dbReference>
<dbReference type="InterPro" id="IPR007421">
    <property type="entry name" value="Schlafen_AlbA_2_dom"/>
</dbReference>
<dbReference type="PATRIC" id="fig|1339315.3.peg.3654"/>
<dbReference type="Proteomes" id="UP000020529">
    <property type="component" value="Unassembled WGS sequence"/>
</dbReference>
<name>A0A015SSK2_BACFG</name>
<evidence type="ECO:0000313" key="3">
    <source>
        <dbReference type="Proteomes" id="UP000020529"/>
    </source>
</evidence>
<feature type="domain" description="Schlafen AlbA-2" evidence="1">
    <location>
        <begin position="18"/>
        <end position="130"/>
    </location>
</feature>
<proteinExistence type="predicted"/>
<evidence type="ECO:0000313" key="2">
    <source>
        <dbReference type="EMBL" id="EXY73272.1"/>
    </source>
</evidence>
<dbReference type="PANTHER" id="PTHR30595">
    <property type="entry name" value="GLPR-RELATED TRANSCRIPTIONAL REPRESSOR"/>
    <property type="match status" value="1"/>
</dbReference>
<dbReference type="EMBL" id="JGCY01000370">
    <property type="protein sequence ID" value="EXY73272.1"/>
    <property type="molecule type" value="Genomic_DNA"/>
</dbReference>
<dbReference type="AlphaFoldDB" id="A0A015SSK2"/>
<organism evidence="2 3">
    <name type="scientific">Bacteroides fragilis str. 3988T(B)14</name>
    <dbReference type="NCBI Taxonomy" id="1339315"/>
    <lineage>
        <taxon>Bacteria</taxon>
        <taxon>Pseudomonadati</taxon>
        <taxon>Bacteroidota</taxon>
        <taxon>Bacteroidia</taxon>
        <taxon>Bacteroidales</taxon>
        <taxon>Bacteroidaceae</taxon>
        <taxon>Bacteroides</taxon>
    </lineage>
</organism>
<dbReference type="Gene3D" id="3.30.950.30">
    <property type="entry name" value="Schlafen, AAA domain"/>
    <property type="match status" value="1"/>
</dbReference>
<dbReference type="InterPro" id="IPR038461">
    <property type="entry name" value="Schlafen_AlbA_2_dom_sf"/>
</dbReference>
<sequence>MKPLTDTDYIHALIAEGEHQQQDFKFEISDARKIAKTLSAFANTDGGRLLIGVKDNGKIAGVRSDEEKYMIEAAAQLYCRPEVDYSMQTFHVEGRSVLVVQIDESEHKPVFAKDENGKSLAYIRIKDENILATPVHLRVWQQSGNPAGELIRYTEREQLLLDLLEENTSLSLNRYCRQAGISRRAAEHLLAKFIRFDIVEPIFENHKFYFRLK</sequence>
<dbReference type="RefSeq" id="WP_005802482.1">
    <property type="nucleotide sequence ID" value="NZ_JGCY01000370.1"/>
</dbReference>
<dbReference type="PANTHER" id="PTHR30595:SF6">
    <property type="entry name" value="SCHLAFEN ALBA-2 DOMAIN-CONTAINING PROTEIN"/>
    <property type="match status" value="1"/>
</dbReference>
<protein>
    <submittedName>
        <fullName evidence="2">Divergent AAA domain protein</fullName>
    </submittedName>
</protein>
<evidence type="ECO:0000259" key="1">
    <source>
        <dbReference type="Pfam" id="PF04326"/>
    </source>
</evidence>
<comment type="caution">
    <text evidence="2">The sequence shown here is derived from an EMBL/GenBank/DDBJ whole genome shotgun (WGS) entry which is preliminary data.</text>
</comment>
<accession>A0A015SSK2</accession>
<gene>
    <name evidence="2" type="ORF">M124_2977</name>
</gene>